<evidence type="ECO:0000313" key="3">
    <source>
        <dbReference type="Proteomes" id="UP000007105"/>
    </source>
</evidence>
<evidence type="ECO:0000256" key="1">
    <source>
        <dbReference type="SAM" id="Phobius"/>
    </source>
</evidence>
<reference evidence="3" key="1">
    <citation type="journal article" date="2012" name="J. Bacteriol.">
        <title>Complete genome sequence of Mycoplasma pneumoniae type 2a strain 309, isolated in Japan.</title>
        <authorList>
            <person name="Kenri T."/>
            <person name="Horino A."/>
            <person name="Matsui M."/>
            <person name="Sasaki Y."/>
            <person name="Suzuki S."/>
            <person name="Narita M."/>
            <person name="Ohya H."/>
            <person name="Okazaki N."/>
            <person name="Shibayama K."/>
        </authorList>
    </citation>
    <scope>NUCLEOTIDE SEQUENCE [LARGE SCALE GENOMIC DNA]</scope>
    <source>
        <strain evidence="3">309</strain>
    </source>
</reference>
<dbReference type="KEGG" id="mpm:MPNA5940"/>
<protein>
    <submittedName>
        <fullName evidence="2">Uncharacterized protein</fullName>
    </submittedName>
</protein>
<gene>
    <name evidence="2" type="ORF">MPNA5940</name>
</gene>
<organism evidence="2 3">
    <name type="scientific">Mycoplasmoides pneumoniae 309</name>
    <dbReference type="NCBI Taxonomy" id="1112856"/>
    <lineage>
        <taxon>Bacteria</taxon>
        <taxon>Bacillati</taxon>
        <taxon>Mycoplasmatota</taxon>
        <taxon>Mycoplasmoidales</taxon>
        <taxon>Mycoplasmoidaceae</taxon>
        <taxon>Mycoplasmoides</taxon>
    </lineage>
</organism>
<accession>A0AB33HM60</accession>
<keyword evidence="1" id="KW-1133">Transmembrane helix</keyword>
<name>A0AB33HM60_MYCPM</name>
<dbReference type="EMBL" id="AP012303">
    <property type="protein sequence ID" value="BAL22178.1"/>
    <property type="molecule type" value="Genomic_DNA"/>
</dbReference>
<dbReference type="Proteomes" id="UP000007105">
    <property type="component" value="Chromosome"/>
</dbReference>
<feature type="transmembrane region" description="Helical" evidence="1">
    <location>
        <begin position="85"/>
        <end position="109"/>
    </location>
</feature>
<dbReference type="SMR" id="A0AB33HM60"/>
<proteinExistence type="predicted"/>
<dbReference type="AlphaFoldDB" id="A0AB33HM60"/>
<feature type="transmembrane region" description="Helical" evidence="1">
    <location>
        <begin position="34"/>
        <end position="56"/>
    </location>
</feature>
<evidence type="ECO:0000313" key="2">
    <source>
        <dbReference type="EMBL" id="BAL22178.1"/>
    </source>
</evidence>
<dbReference type="RefSeq" id="WP_010874951.1">
    <property type="nucleotide sequence ID" value="NC_016807.1"/>
</dbReference>
<dbReference type="GeneID" id="66608721"/>
<keyword evidence="1" id="KW-0812">Transmembrane</keyword>
<sequence>MNFSRRSLRVGAIVNVSVRSLLMRGKNRNKCNSIIFLTVGLLLFIAALALGVLVLFNGYQVNVNANGVDLKPFEIVHFPFAVKTFLSVLTFVLAAFGFVCMVASFLYFVSFKKLKPKANSAS</sequence>
<keyword evidence="1" id="KW-0472">Membrane</keyword>